<protein>
    <submittedName>
        <fullName evidence="1">Uncharacterized protein</fullName>
    </submittedName>
</protein>
<reference evidence="2" key="1">
    <citation type="submission" date="2016-11" db="EMBL/GenBank/DDBJ databases">
        <authorList>
            <person name="Varghese N."/>
            <person name="Submissions S."/>
        </authorList>
    </citation>
    <scope>NUCLEOTIDE SEQUENCE [LARGE SCALE GENOMIC DNA]</scope>
    <source>
        <strain evidence="2">GAS401</strain>
    </source>
</reference>
<name>A0A1M7TLV5_9BRAD</name>
<dbReference type="EMBL" id="LT670849">
    <property type="protein sequence ID" value="SHN71695.1"/>
    <property type="molecule type" value="Genomic_DNA"/>
</dbReference>
<dbReference type="Proteomes" id="UP000184096">
    <property type="component" value="Chromosome I"/>
</dbReference>
<organism evidence="1 2">
    <name type="scientific">Bradyrhizobium erythrophlei</name>
    <dbReference type="NCBI Taxonomy" id="1437360"/>
    <lineage>
        <taxon>Bacteria</taxon>
        <taxon>Pseudomonadati</taxon>
        <taxon>Pseudomonadota</taxon>
        <taxon>Alphaproteobacteria</taxon>
        <taxon>Hyphomicrobiales</taxon>
        <taxon>Nitrobacteraceae</taxon>
        <taxon>Bradyrhizobium</taxon>
    </lineage>
</organism>
<evidence type="ECO:0000313" key="1">
    <source>
        <dbReference type="EMBL" id="SHN71695.1"/>
    </source>
</evidence>
<dbReference type="RefSeq" id="WP_072817801.1">
    <property type="nucleotide sequence ID" value="NZ_LT670849.1"/>
</dbReference>
<gene>
    <name evidence="1" type="ORF">SAMN05444170_2085</name>
</gene>
<accession>A0A1M7TLV5</accession>
<keyword evidence="2" id="KW-1185">Reference proteome</keyword>
<evidence type="ECO:0000313" key="2">
    <source>
        <dbReference type="Proteomes" id="UP000184096"/>
    </source>
</evidence>
<proteinExistence type="predicted"/>
<sequence length="75" mass="8056">MDRASAGGAWAADAGAPDSTMEKIGAFLEKLEEASWFTVLHGRAERDAHPNLIEINAFAVRAAFEFGSTSIMETL</sequence>
<dbReference type="AlphaFoldDB" id="A0A1M7TLV5"/>